<dbReference type="InterPro" id="IPR036259">
    <property type="entry name" value="MFS_trans_sf"/>
</dbReference>
<comment type="subcellular location">
    <subcellularLocation>
        <location evidence="1">Cell membrane</location>
        <topology evidence="1">Multi-pass membrane protein</topology>
    </subcellularLocation>
</comment>
<feature type="region of interest" description="Disordered" evidence="6">
    <location>
        <begin position="410"/>
        <end position="429"/>
    </location>
</feature>
<dbReference type="InterPro" id="IPR020846">
    <property type="entry name" value="MFS_dom"/>
</dbReference>
<feature type="transmembrane region" description="Helical" evidence="7">
    <location>
        <begin position="316"/>
        <end position="338"/>
    </location>
</feature>
<feature type="transmembrane region" description="Helical" evidence="7">
    <location>
        <begin position="27"/>
        <end position="49"/>
    </location>
</feature>
<feature type="transmembrane region" description="Helical" evidence="7">
    <location>
        <begin position="258"/>
        <end position="279"/>
    </location>
</feature>
<keyword evidence="2" id="KW-1003">Cell membrane</keyword>
<evidence type="ECO:0000313" key="9">
    <source>
        <dbReference type="EMBL" id="WLQ68743.1"/>
    </source>
</evidence>
<feature type="transmembrane region" description="Helical" evidence="7">
    <location>
        <begin position="116"/>
        <end position="139"/>
    </location>
</feature>
<dbReference type="PANTHER" id="PTHR43124">
    <property type="entry name" value="PURINE EFFLUX PUMP PBUE"/>
    <property type="match status" value="1"/>
</dbReference>
<evidence type="ECO:0000259" key="8">
    <source>
        <dbReference type="PROSITE" id="PS50850"/>
    </source>
</evidence>
<feature type="transmembrane region" description="Helical" evidence="7">
    <location>
        <begin position="183"/>
        <end position="202"/>
    </location>
</feature>
<evidence type="ECO:0000256" key="4">
    <source>
        <dbReference type="ARBA" id="ARBA00022989"/>
    </source>
</evidence>
<feature type="transmembrane region" description="Helical" evidence="7">
    <location>
        <begin position="61"/>
        <end position="80"/>
    </location>
</feature>
<protein>
    <submittedName>
        <fullName evidence="9">MFS transporter</fullName>
    </submittedName>
</protein>
<dbReference type="EMBL" id="CP120983">
    <property type="protein sequence ID" value="WLQ68743.1"/>
    <property type="molecule type" value="Genomic_DNA"/>
</dbReference>
<feature type="compositionally biased region" description="Polar residues" evidence="6">
    <location>
        <begin position="412"/>
        <end position="429"/>
    </location>
</feature>
<dbReference type="InterPro" id="IPR011701">
    <property type="entry name" value="MFS"/>
</dbReference>
<proteinExistence type="predicted"/>
<dbReference type="Gene3D" id="1.20.1250.20">
    <property type="entry name" value="MFS general substrate transporter like domains"/>
    <property type="match status" value="1"/>
</dbReference>
<evidence type="ECO:0000256" key="5">
    <source>
        <dbReference type="ARBA" id="ARBA00023136"/>
    </source>
</evidence>
<feature type="transmembrane region" description="Helical" evidence="7">
    <location>
        <begin position="291"/>
        <end position="310"/>
    </location>
</feature>
<dbReference type="InterPro" id="IPR050189">
    <property type="entry name" value="MFS_Efflux_Transporters"/>
</dbReference>
<keyword evidence="10" id="KW-1185">Reference proteome</keyword>
<reference evidence="9 10" key="1">
    <citation type="submission" date="2023-03" db="EMBL/GenBank/DDBJ databases">
        <title>Isolation and description of six Streptomyces strains from soil environments, able to metabolize different microbial glucans.</title>
        <authorList>
            <person name="Widen T."/>
            <person name="Larsbrink J."/>
        </authorList>
    </citation>
    <scope>NUCLEOTIDE SEQUENCE [LARGE SCALE GENOMIC DNA]</scope>
    <source>
        <strain evidence="9 10">Alt3</strain>
    </source>
</reference>
<accession>A0ABY9JQ31</accession>
<name>A0ABY9JQ31_9ACTN</name>
<feature type="transmembrane region" description="Helical" evidence="7">
    <location>
        <begin position="382"/>
        <end position="401"/>
    </location>
</feature>
<feature type="transmembrane region" description="Helical" evidence="7">
    <location>
        <begin position="223"/>
        <end position="246"/>
    </location>
</feature>
<evidence type="ECO:0000256" key="1">
    <source>
        <dbReference type="ARBA" id="ARBA00004651"/>
    </source>
</evidence>
<dbReference type="PANTHER" id="PTHR43124:SF3">
    <property type="entry name" value="CHLORAMPHENICOL EFFLUX PUMP RV0191"/>
    <property type="match status" value="1"/>
</dbReference>
<feature type="domain" description="Major facilitator superfamily (MFS) profile" evidence="8">
    <location>
        <begin position="27"/>
        <end position="406"/>
    </location>
</feature>
<feature type="transmembrane region" description="Helical" evidence="7">
    <location>
        <begin position="151"/>
        <end position="177"/>
    </location>
</feature>
<dbReference type="CDD" id="cd17324">
    <property type="entry name" value="MFS_NepI_like"/>
    <property type="match status" value="1"/>
</dbReference>
<evidence type="ECO:0000256" key="2">
    <source>
        <dbReference type="ARBA" id="ARBA00022475"/>
    </source>
</evidence>
<sequence>MQGATLQAPVDERVAERPPASRRLPGVVYVMALGTFLMGTTEFVVAGLLPEIAGDLQVSVARAGLAITVFAVGMIIGAPLMSMLTLRLPARWTLVLALGVFAAGHVIAAVGDSFGLLLAARFLTALATGAFWAVANVVATRAADPAASSRAVGVVGSGAMLANVVGVPLGAFAGQLVGWRGPFWILAVLAVAATGLIARSVPNEPRGRQTVSIRSELSALRSGRLWLVLVACATTNAGVLGTYTYIAPLLTDRAGIAGSLVPLVLVGFGAGALAGFLIGGRAGDVRPYATTILAAGSSSAALLALGLLSASAAPTVVLVALLGLVGFLGTPVLIALGVRFAGKAPTLGSALTVSAFNLGTAAGSWIAGLTLDSPFHTAGPPLIGAAIAALTLIPTITIALVQLRRTRPALDQGTNRGTAPPQHQNRIFR</sequence>
<evidence type="ECO:0000256" key="7">
    <source>
        <dbReference type="SAM" id="Phobius"/>
    </source>
</evidence>
<keyword evidence="3 7" id="KW-0812">Transmembrane</keyword>
<evidence type="ECO:0000256" key="6">
    <source>
        <dbReference type="SAM" id="MobiDB-lite"/>
    </source>
</evidence>
<gene>
    <name evidence="9" type="ORF">P8A20_36705</name>
</gene>
<evidence type="ECO:0000256" key="3">
    <source>
        <dbReference type="ARBA" id="ARBA00022692"/>
    </source>
</evidence>
<organism evidence="9 10">
    <name type="scientific">Streptomyces glycanivorans</name>
    <dbReference type="NCBI Taxonomy" id="3033808"/>
    <lineage>
        <taxon>Bacteria</taxon>
        <taxon>Bacillati</taxon>
        <taxon>Actinomycetota</taxon>
        <taxon>Actinomycetes</taxon>
        <taxon>Kitasatosporales</taxon>
        <taxon>Streptomycetaceae</taxon>
        <taxon>Streptomyces</taxon>
    </lineage>
</organism>
<dbReference type="Pfam" id="PF07690">
    <property type="entry name" value="MFS_1"/>
    <property type="match status" value="1"/>
</dbReference>
<dbReference type="Proteomes" id="UP001224433">
    <property type="component" value="Chromosome"/>
</dbReference>
<dbReference type="RefSeq" id="WP_306105067.1">
    <property type="nucleotide sequence ID" value="NZ_CP120983.1"/>
</dbReference>
<keyword evidence="5 7" id="KW-0472">Membrane</keyword>
<dbReference type="PROSITE" id="PS50850">
    <property type="entry name" value="MFS"/>
    <property type="match status" value="1"/>
</dbReference>
<keyword evidence="4 7" id="KW-1133">Transmembrane helix</keyword>
<feature type="transmembrane region" description="Helical" evidence="7">
    <location>
        <begin position="350"/>
        <end position="370"/>
    </location>
</feature>
<evidence type="ECO:0000313" key="10">
    <source>
        <dbReference type="Proteomes" id="UP001224433"/>
    </source>
</evidence>
<dbReference type="SUPFAM" id="SSF103473">
    <property type="entry name" value="MFS general substrate transporter"/>
    <property type="match status" value="1"/>
</dbReference>
<feature type="transmembrane region" description="Helical" evidence="7">
    <location>
        <begin position="92"/>
        <end position="110"/>
    </location>
</feature>